<dbReference type="Proteomes" id="UP001596108">
    <property type="component" value="Unassembled WGS sequence"/>
</dbReference>
<dbReference type="RefSeq" id="WP_378110546.1">
    <property type="nucleotide sequence ID" value="NZ_JBHSNC010000012.1"/>
</dbReference>
<reference evidence="2" key="1">
    <citation type="journal article" date="2019" name="Int. J. Syst. Evol. Microbiol.">
        <title>The Global Catalogue of Microorganisms (GCM) 10K type strain sequencing project: providing services to taxonomists for standard genome sequencing and annotation.</title>
        <authorList>
            <consortium name="The Broad Institute Genomics Platform"/>
            <consortium name="The Broad Institute Genome Sequencing Center for Infectious Disease"/>
            <person name="Wu L."/>
            <person name="Ma J."/>
        </authorList>
    </citation>
    <scope>NUCLEOTIDE SEQUENCE [LARGE SCALE GENOMIC DNA]</scope>
    <source>
        <strain evidence="2">CGMCC 1.18578</strain>
    </source>
</reference>
<keyword evidence="2" id="KW-1185">Reference proteome</keyword>
<evidence type="ECO:0000313" key="2">
    <source>
        <dbReference type="Proteomes" id="UP001596108"/>
    </source>
</evidence>
<gene>
    <name evidence="1" type="ORF">ACFPQ4_04345</name>
</gene>
<name>A0ABW0QW68_9BACL</name>
<organism evidence="1 2">
    <name type="scientific">Cohnella yongneupensis</name>
    <dbReference type="NCBI Taxonomy" id="425006"/>
    <lineage>
        <taxon>Bacteria</taxon>
        <taxon>Bacillati</taxon>
        <taxon>Bacillota</taxon>
        <taxon>Bacilli</taxon>
        <taxon>Bacillales</taxon>
        <taxon>Paenibacillaceae</taxon>
        <taxon>Cohnella</taxon>
    </lineage>
</organism>
<protein>
    <submittedName>
        <fullName evidence="1">Uncharacterized protein</fullName>
    </submittedName>
</protein>
<accession>A0ABW0QW68</accession>
<proteinExistence type="predicted"/>
<comment type="caution">
    <text evidence="1">The sequence shown here is derived from an EMBL/GenBank/DDBJ whole genome shotgun (WGS) entry which is preliminary data.</text>
</comment>
<sequence length="125" mass="13828">MTVMNAVPAQTTKAYPGPINQLLDLTESREESVQRYQRTMVVKWREEQAASAQDRELAQFAVMNVLEDLIGKAGTVFYNGSCTLGLVLYGSKKELTDESMETFAAFLGCTLPNTRKSARRSALAT</sequence>
<dbReference type="EMBL" id="JBHSNC010000012">
    <property type="protein sequence ID" value="MFC5528683.1"/>
    <property type="molecule type" value="Genomic_DNA"/>
</dbReference>
<evidence type="ECO:0000313" key="1">
    <source>
        <dbReference type="EMBL" id="MFC5528683.1"/>
    </source>
</evidence>